<gene>
    <name evidence="3" type="ORF">CAMP_LOCUS14659</name>
</gene>
<dbReference type="GO" id="GO:0048870">
    <property type="term" value="P:cell motility"/>
    <property type="evidence" value="ECO:0007669"/>
    <property type="project" value="InterPro"/>
</dbReference>
<dbReference type="PANTHER" id="PTHR31543">
    <property type="entry name" value="DYNEIN REGULATORY COMPLEX SUBUNIT 4"/>
    <property type="match status" value="1"/>
</dbReference>
<accession>A0A9P1N8T2</accession>
<dbReference type="AlphaFoldDB" id="A0A9P1N8T2"/>
<dbReference type="InterPro" id="IPR039308">
    <property type="entry name" value="GAS8"/>
</dbReference>
<dbReference type="GO" id="GO:0031267">
    <property type="term" value="F:small GTPase binding"/>
    <property type="evidence" value="ECO:0007669"/>
    <property type="project" value="InterPro"/>
</dbReference>
<feature type="coiled-coil region" evidence="1">
    <location>
        <begin position="52"/>
        <end position="86"/>
    </location>
</feature>
<feature type="coiled-coil region" evidence="1">
    <location>
        <begin position="216"/>
        <end position="356"/>
    </location>
</feature>
<keyword evidence="1" id="KW-0175">Coiled coil</keyword>
<name>A0A9P1N8T2_9PELO</name>
<comment type="caution">
    <text evidence="3">The sequence shown here is derived from an EMBL/GenBank/DDBJ whole genome shotgun (WGS) entry which is preliminary data.</text>
</comment>
<feature type="compositionally biased region" description="Basic residues" evidence="2">
    <location>
        <begin position="9"/>
        <end position="20"/>
    </location>
</feature>
<dbReference type="GO" id="GO:0008017">
    <property type="term" value="F:microtubule binding"/>
    <property type="evidence" value="ECO:0007669"/>
    <property type="project" value="InterPro"/>
</dbReference>
<dbReference type="EMBL" id="CANHGI010000005">
    <property type="protein sequence ID" value="CAI5452022.1"/>
    <property type="molecule type" value="Genomic_DNA"/>
</dbReference>
<evidence type="ECO:0000256" key="2">
    <source>
        <dbReference type="SAM" id="MobiDB-lite"/>
    </source>
</evidence>
<organism evidence="3 4">
    <name type="scientific">Caenorhabditis angaria</name>
    <dbReference type="NCBI Taxonomy" id="860376"/>
    <lineage>
        <taxon>Eukaryota</taxon>
        <taxon>Metazoa</taxon>
        <taxon>Ecdysozoa</taxon>
        <taxon>Nematoda</taxon>
        <taxon>Chromadorea</taxon>
        <taxon>Rhabditida</taxon>
        <taxon>Rhabditina</taxon>
        <taxon>Rhabditomorpha</taxon>
        <taxon>Rhabditoidea</taxon>
        <taxon>Rhabditidae</taxon>
        <taxon>Peloderinae</taxon>
        <taxon>Caenorhabditis</taxon>
    </lineage>
</organism>
<sequence length="371" mass="43086">MEKGQKTGGKPKHVMKRLTKKIPAATVKTTNQKKTSDPSPKIGIVVPDVRKMADIEKKLGTLQIHKDKLKQQTEKLSGEVNKVKCDLNMSQQERGRMQQFWQIAEMNLETEKEKGRDVEKTMFCLKTQQANHVQKLQQKIRSLVLSAKTNRHASTQSDPIAPNGFVISAECQTMEEISKEKAANILRQSDDLLTAFISELEKEKLNAQSDLKYAVVQLEQRMKEEMETQMRTMREEREIEIEEIGLKHIEQIRSIESAHDEETSHLQGKIEFLQKEVENLRDLRDGISTNLADCREKIQEQAVQLGQSQGKIDEMSKELTRLQDYKKAFQRDMRNLDSMRAEVEKYKELNEIIMGEFFKNRKRKRSTIRRS</sequence>
<reference evidence="3" key="1">
    <citation type="submission" date="2022-11" db="EMBL/GenBank/DDBJ databases">
        <authorList>
            <person name="Kikuchi T."/>
        </authorList>
    </citation>
    <scope>NUCLEOTIDE SEQUENCE</scope>
    <source>
        <strain evidence="3">PS1010</strain>
    </source>
</reference>
<dbReference type="OrthoDB" id="5872296at2759"/>
<keyword evidence="4" id="KW-1185">Reference proteome</keyword>
<evidence type="ECO:0000313" key="4">
    <source>
        <dbReference type="Proteomes" id="UP001152747"/>
    </source>
</evidence>
<evidence type="ECO:0000313" key="3">
    <source>
        <dbReference type="EMBL" id="CAI5452022.1"/>
    </source>
</evidence>
<dbReference type="GO" id="GO:0005794">
    <property type="term" value="C:Golgi apparatus"/>
    <property type="evidence" value="ECO:0007669"/>
    <property type="project" value="TreeGrafter"/>
</dbReference>
<dbReference type="PANTHER" id="PTHR31543:SF0">
    <property type="entry name" value="DYNEIN REGULATORY COMPLEX SUBUNIT 4"/>
    <property type="match status" value="1"/>
</dbReference>
<dbReference type="Proteomes" id="UP001152747">
    <property type="component" value="Unassembled WGS sequence"/>
</dbReference>
<protein>
    <submittedName>
        <fullName evidence="3">Uncharacterized protein</fullName>
    </submittedName>
</protein>
<evidence type="ECO:0000256" key="1">
    <source>
        <dbReference type="SAM" id="Coils"/>
    </source>
</evidence>
<dbReference type="GO" id="GO:0005874">
    <property type="term" value="C:microtubule"/>
    <property type="evidence" value="ECO:0007669"/>
    <property type="project" value="TreeGrafter"/>
</dbReference>
<proteinExistence type="predicted"/>
<feature type="region of interest" description="Disordered" evidence="2">
    <location>
        <begin position="1"/>
        <end position="43"/>
    </location>
</feature>